<keyword evidence="5 7" id="KW-1133">Transmembrane helix</keyword>
<dbReference type="PANTHER" id="PTHR34584">
    <property type="entry name" value="NA(+)/H(+) ANTIPORTER SUBUNIT E1"/>
    <property type="match status" value="1"/>
</dbReference>
<organism evidence="8 9">
    <name type="scientific">Phytoactinopolyspora mesophila</name>
    <dbReference type="NCBI Taxonomy" id="2650750"/>
    <lineage>
        <taxon>Bacteria</taxon>
        <taxon>Bacillati</taxon>
        <taxon>Actinomycetota</taxon>
        <taxon>Actinomycetes</taxon>
        <taxon>Jiangellales</taxon>
        <taxon>Jiangellaceae</taxon>
        <taxon>Phytoactinopolyspora</taxon>
    </lineage>
</organism>
<keyword evidence="9" id="KW-1185">Reference proteome</keyword>
<protein>
    <submittedName>
        <fullName evidence="8">Cation transporter</fullName>
    </submittedName>
</protein>
<dbReference type="Pfam" id="PF01899">
    <property type="entry name" value="MNHE"/>
    <property type="match status" value="1"/>
</dbReference>
<dbReference type="GO" id="GO:0005886">
    <property type="term" value="C:plasma membrane"/>
    <property type="evidence" value="ECO:0007669"/>
    <property type="project" value="UniProtKB-SubCell"/>
</dbReference>
<evidence type="ECO:0000256" key="6">
    <source>
        <dbReference type="ARBA" id="ARBA00023136"/>
    </source>
</evidence>
<evidence type="ECO:0000256" key="5">
    <source>
        <dbReference type="ARBA" id="ARBA00022989"/>
    </source>
</evidence>
<name>A0A7K3MBQ7_9ACTN</name>
<proteinExistence type="inferred from homology"/>
<reference evidence="8 9" key="1">
    <citation type="submission" date="2019-11" db="EMBL/GenBank/DDBJ databases">
        <authorList>
            <person name="Li X.-J."/>
            <person name="Feng X.-M."/>
        </authorList>
    </citation>
    <scope>NUCLEOTIDE SEQUENCE [LARGE SCALE GENOMIC DNA]</scope>
    <source>
        <strain evidence="8 9">XMNu-373</strain>
    </source>
</reference>
<evidence type="ECO:0000256" key="1">
    <source>
        <dbReference type="ARBA" id="ARBA00004651"/>
    </source>
</evidence>
<evidence type="ECO:0000313" key="8">
    <source>
        <dbReference type="EMBL" id="NDL60447.1"/>
    </source>
</evidence>
<keyword evidence="4 7" id="KW-0812">Transmembrane</keyword>
<evidence type="ECO:0000256" key="4">
    <source>
        <dbReference type="ARBA" id="ARBA00022692"/>
    </source>
</evidence>
<comment type="subcellular location">
    <subcellularLocation>
        <location evidence="1">Cell membrane</location>
        <topology evidence="1">Multi-pass membrane protein</topology>
    </subcellularLocation>
</comment>
<evidence type="ECO:0000256" key="3">
    <source>
        <dbReference type="ARBA" id="ARBA00022475"/>
    </source>
</evidence>
<feature type="transmembrane region" description="Helical" evidence="7">
    <location>
        <begin position="21"/>
        <end position="38"/>
    </location>
</feature>
<sequence>MTRMIRRTGQELARIPRLLVFVGYFAYALVVASLWVAWDVLTPRQRLRAGIVAMPMQGRTPMEMTLMANLVSLTPGTLSVTINAEPNVLYVHGMYQDDAEAFRQELQDFERRMLSAVRIHDRPSRTGDMS</sequence>
<comment type="similarity">
    <text evidence="2">Belongs to the CPA3 antiporters (TC 2.A.63) subunit E family.</text>
</comment>
<evidence type="ECO:0000256" key="2">
    <source>
        <dbReference type="ARBA" id="ARBA00006228"/>
    </source>
</evidence>
<keyword evidence="3" id="KW-1003">Cell membrane</keyword>
<keyword evidence="6 7" id="KW-0472">Membrane</keyword>
<dbReference type="PANTHER" id="PTHR34584:SF1">
    <property type="entry name" value="NA(+)_H(+) ANTIPORTER SUBUNIT E1"/>
    <property type="match status" value="1"/>
</dbReference>
<dbReference type="GO" id="GO:0008324">
    <property type="term" value="F:monoatomic cation transmembrane transporter activity"/>
    <property type="evidence" value="ECO:0007669"/>
    <property type="project" value="InterPro"/>
</dbReference>
<gene>
    <name evidence="8" type="ORF">F7O44_25550</name>
</gene>
<accession>A0A7K3MBQ7</accession>
<evidence type="ECO:0000313" key="9">
    <source>
        <dbReference type="Proteomes" id="UP000460435"/>
    </source>
</evidence>
<dbReference type="EMBL" id="WLZY01000012">
    <property type="protein sequence ID" value="NDL60447.1"/>
    <property type="molecule type" value="Genomic_DNA"/>
</dbReference>
<dbReference type="AlphaFoldDB" id="A0A7K3MBQ7"/>
<comment type="caution">
    <text evidence="8">The sequence shown here is derived from an EMBL/GenBank/DDBJ whole genome shotgun (WGS) entry which is preliminary data.</text>
</comment>
<evidence type="ECO:0000256" key="7">
    <source>
        <dbReference type="SAM" id="Phobius"/>
    </source>
</evidence>
<dbReference type="InterPro" id="IPR002758">
    <property type="entry name" value="Cation_antiport_E"/>
</dbReference>
<dbReference type="Proteomes" id="UP000460435">
    <property type="component" value="Unassembled WGS sequence"/>
</dbReference>